<dbReference type="EMBL" id="CP015453">
    <property type="protein sequence ID" value="AWH96615.1"/>
    <property type="molecule type" value="Genomic_DNA"/>
</dbReference>
<dbReference type="AlphaFoldDB" id="A0AAD0JVL1"/>
<dbReference type="InterPro" id="IPR000727">
    <property type="entry name" value="T_SNARE_dom"/>
</dbReference>
<protein>
    <recommendedName>
        <fullName evidence="2">t-SNARE coiled-coil homology domain-containing protein</fullName>
    </recommendedName>
</protein>
<dbReference type="PROSITE" id="PS50192">
    <property type="entry name" value="T_SNARE"/>
    <property type="match status" value="1"/>
</dbReference>
<evidence type="ECO:0000259" key="2">
    <source>
        <dbReference type="PROSITE" id="PS50192"/>
    </source>
</evidence>
<feature type="domain" description="T-SNARE coiled-coil homology" evidence="2">
    <location>
        <begin position="145"/>
        <end position="207"/>
    </location>
</feature>
<organism evidence="3 4">
    <name type="scientific">Dietzia psychralcaliphila</name>
    <dbReference type="NCBI Taxonomy" id="139021"/>
    <lineage>
        <taxon>Bacteria</taxon>
        <taxon>Bacillati</taxon>
        <taxon>Actinomycetota</taxon>
        <taxon>Actinomycetes</taxon>
        <taxon>Mycobacteriales</taxon>
        <taxon>Dietziaceae</taxon>
        <taxon>Dietzia</taxon>
    </lineage>
</organism>
<accession>A0AAD0JVL1</accession>
<name>A0AAD0JVL1_9ACTN</name>
<dbReference type="SUPFAM" id="SSF58104">
    <property type="entry name" value="Methyl-accepting chemotaxis protein (MCP) signaling domain"/>
    <property type="match status" value="1"/>
</dbReference>
<evidence type="ECO:0000256" key="1">
    <source>
        <dbReference type="SAM" id="MobiDB-lite"/>
    </source>
</evidence>
<proteinExistence type="predicted"/>
<feature type="region of interest" description="Disordered" evidence="1">
    <location>
        <begin position="350"/>
        <end position="376"/>
    </location>
</feature>
<keyword evidence="4" id="KW-1185">Reference proteome</keyword>
<dbReference type="KEGG" id="dpc:A6048_15225"/>
<dbReference type="Proteomes" id="UP000244903">
    <property type="component" value="Chromosome"/>
</dbReference>
<evidence type="ECO:0000313" key="3">
    <source>
        <dbReference type="EMBL" id="AWH96615.1"/>
    </source>
</evidence>
<evidence type="ECO:0000313" key="4">
    <source>
        <dbReference type="Proteomes" id="UP000244903"/>
    </source>
</evidence>
<sequence length="376" mass="39208">MIGQNRSMADMQVRVPSPSSLLQTAFRVVEWELSMAREFLLLPARALALLEDVEGIVQRIQRLLDEVNRTVAAIDGVVATAADTVDGVRATVARADGVVDDVARTVSTANAIVARVGSTVDSADGIVARVGSTVESADGIVARVGSTVDSADGIVARVGSTVESADGIVARVGSTVDAADEVVLRVDSTVDSADGVVTRVGTTVDVADELVIEAGGLIGRVEPLLNFADSALAPVKPVVEALLVDAELSPETARKVVTRLTEVLVWTDKTIALLEPIADEILESVDSEEIRAVVQFIDHLPALGDSLENDVMPVLASLDTVAPEVHQILEVAQQCLEAVQGIPGFQLLRRRGGDNGKAGSSSAPARTDPGRPGPDV</sequence>
<gene>
    <name evidence="3" type="ORF">A6048_15225</name>
</gene>
<reference evidence="3 4" key="1">
    <citation type="submission" date="2016-04" db="EMBL/GenBank/DDBJ databases">
        <title>Complete genome sequence of the haloalkaliphilic hydrocarbon-degrading bacterium Dietzia psychralcaliphila ILA-1T, isolated from a drain of a fish product-processing plant.</title>
        <authorList>
            <person name="Zhao J."/>
            <person name="Hu B."/>
            <person name="Geng S."/>
            <person name="Nie Y."/>
            <person name="Tang Y."/>
        </authorList>
    </citation>
    <scope>NUCLEOTIDE SEQUENCE [LARGE SCALE GENOMIC DNA]</scope>
    <source>
        <strain evidence="3 4">ILA-1</strain>
    </source>
</reference>